<name>A0A0G0RAR9_9BACT</name>
<dbReference type="AlphaFoldDB" id="A0A0G0RAR9"/>
<comment type="caution">
    <text evidence="1">The sequence shown here is derived from an EMBL/GenBank/DDBJ whole genome shotgun (WGS) entry which is preliminary data.</text>
</comment>
<evidence type="ECO:0000313" key="2">
    <source>
        <dbReference type="Proteomes" id="UP000034246"/>
    </source>
</evidence>
<dbReference type="EMBL" id="LBWP01000015">
    <property type="protein sequence ID" value="KKR10792.1"/>
    <property type="molecule type" value="Genomic_DNA"/>
</dbReference>
<dbReference type="Proteomes" id="UP000034246">
    <property type="component" value="Unassembled WGS sequence"/>
</dbReference>
<sequence length="92" mass="10338">MTAEDPSSCGGFCSFRVDGICAVQSTAEAKLIEPVYTHGVFRKYQKSSEGLIEKLKAIYGNCLNQEGARDPLNRLIRQHNERYPESNLEEVE</sequence>
<organism evidence="1 2">
    <name type="scientific">Candidatus Woesebacteria bacterium GW2011_GWA1_39_21</name>
    <dbReference type="NCBI Taxonomy" id="1618550"/>
    <lineage>
        <taxon>Bacteria</taxon>
        <taxon>Candidatus Woeseibacteriota</taxon>
    </lineage>
</organism>
<accession>A0A0G0RAR9</accession>
<reference evidence="1 2" key="1">
    <citation type="journal article" date="2015" name="Nature">
        <title>rRNA introns, odd ribosomes, and small enigmatic genomes across a large radiation of phyla.</title>
        <authorList>
            <person name="Brown C.T."/>
            <person name="Hug L.A."/>
            <person name="Thomas B.C."/>
            <person name="Sharon I."/>
            <person name="Castelle C.J."/>
            <person name="Singh A."/>
            <person name="Wilkins M.J."/>
            <person name="Williams K.H."/>
            <person name="Banfield J.F."/>
        </authorList>
    </citation>
    <scope>NUCLEOTIDE SEQUENCE [LARGE SCALE GENOMIC DNA]</scope>
</reference>
<evidence type="ECO:0000313" key="1">
    <source>
        <dbReference type="EMBL" id="KKR10792.1"/>
    </source>
</evidence>
<gene>
    <name evidence="1" type="ORF">UT39_C0015G0005</name>
</gene>
<protein>
    <submittedName>
        <fullName evidence="1">Uncharacterized protein</fullName>
    </submittedName>
</protein>
<proteinExistence type="predicted"/>